<accession>A0A2N6L691</accession>
<organism evidence="1 2">
    <name type="scientific">Fischerella thermalis CCMEE 5318</name>
    <dbReference type="NCBI Taxonomy" id="2019666"/>
    <lineage>
        <taxon>Bacteria</taxon>
        <taxon>Bacillati</taxon>
        <taxon>Cyanobacteriota</taxon>
        <taxon>Cyanophyceae</taxon>
        <taxon>Nostocales</taxon>
        <taxon>Hapalosiphonaceae</taxon>
        <taxon>Fischerella</taxon>
    </lineage>
</organism>
<evidence type="ECO:0000313" key="2">
    <source>
        <dbReference type="Proteomes" id="UP000235081"/>
    </source>
</evidence>
<gene>
    <name evidence="1" type="ORF">CEN46_23615</name>
</gene>
<sequence>MNDITQLLQEQNALLSALLAAHNKPTLGFSDRSPGSPQWVFIGRHGDSCWYTLDKSSQPVPIAHTALTGWVVDLKFDKVTRRGKDTYKLNLTMRTDTYVYILSTGHDTCFAKSLLTSLAVISPEQLQSPITLSVTPGEDESIVWCRIYAPEYIKAPQWEQNTDFRPIAQTAINNVRVASKQGYDLGLSN</sequence>
<protein>
    <submittedName>
        <fullName evidence="1">Uncharacterized protein</fullName>
    </submittedName>
</protein>
<name>A0A2N6L691_9CYAN</name>
<dbReference type="EMBL" id="NMQE01000815">
    <property type="protein sequence ID" value="PMB17422.1"/>
    <property type="molecule type" value="Genomic_DNA"/>
</dbReference>
<comment type="caution">
    <text evidence="1">The sequence shown here is derived from an EMBL/GenBank/DDBJ whole genome shotgun (WGS) entry which is preliminary data.</text>
</comment>
<reference evidence="1 2" key="1">
    <citation type="submission" date="2017-07" db="EMBL/GenBank/DDBJ databases">
        <title>Genomes of Fischerella (Mastigocladus) sp. strains.</title>
        <authorList>
            <person name="Miller S.R."/>
        </authorList>
    </citation>
    <scope>NUCLEOTIDE SEQUENCE [LARGE SCALE GENOMIC DNA]</scope>
    <source>
        <strain evidence="1 2">CCMEE 5318</strain>
    </source>
</reference>
<dbReference type="RefSeq" id="WP_102183398.1">
    <property type="nucleotide sequence ID" value="NZ_NMQE01000815.1"/>
</dbReference>
<dbReference type="Proteomes" id="UP000235081">
    <property type="component" value="Unassembled WGS sequence"/>
</dbReference>
<evidence type="ECO:0000313" key="1">
    <source>
        <dbReference type="EMBL" id="PMB17422.1"/>
    </source>
</evidence>
<dbReference type="AlphaFoldDB" id="A0A2N6L691"/>
<proteinExistence type="predicted"/>